<sequence length="268" mass="27893">MSFSPEWLALREPADAAARAADLLDPVRERLAGVERPVIRDLGCGTGSMARWLAPLLDGPQHWVLYDQDPALLDRATESIATASLPAPVTASAVQADVTALTAADLAGADLITTSALLDLLTADEVDRLVAACVEAGCPALLTLSVTGRVDLDPAEDLDADLAAAFNAHQRRSTGGRRLLGPDAVEATAGAFGKLSVSVRVSPSPWRLGSATGALTAEWLRGWVGAACEQEPALVGPSKGYLERRLDAIAAGELGVLVHHSDLLADPE</sequence>
<organism evidence="2 3">
    <name type="scientific">Phytohabitans aurantiacus</name>
    <dbReference type="NCBI Taxonomy" id="3016789"/>
    <lineage>
        <taxon>Bacteria</taxon>
        <taxon>Bacillati</taxon>
        <taxon>Actinomycetota</taxon>
        <taxon>Actinomycetes</taxon>
        <taxon>Micromonosporales</taxon>
        <taxon>Micromonosporaceae</taxon>
    </lineage>
</organism>
<dbReference type="InterPro" id="IPR041698">
    <property type="entry name" value="Methyltransf_25"/>
</dbReference>
<feature type="domain" description="Methyltransferase" evidence="1">
    <location>
        <begin position="41"/>
        <end position="134"/>
    </location>
</feature>
<dbReference type="Pfam" id="PF13649">
    <property type="entry name" value="Methyltransf_25"/>
    <property type="match status" value="1"/>
</dbReference>
<accession>A0ABQ5QY45</accession>
<dbReference type="Gene3D" id="3.40.50.150">
    <property type="entry name" value="Vaccinia Virus protein VP39"/>
    <property type="match status" value="1"/>
</dbReference>
<comment type="caution">
    <text evidence="2">The sequence shown here is derived from an EMBL/GenBank/DDBJ whole genome shotgun (WGS) entry which is preliminary data.</text>
</comment>
<dbReference type="EMBL" id="BSDI01000024">
    <property type="protein sequence ID" value="GLH99473.1"/>
    <property type="molecule type" value="Genomic_DNA"/>
</dbReference>
<evidence type="ECO:0000259" key="1">
    <source>
        <dbReference type="Pfam" id="PF13649"/>
    </source>
</evidence>
<dbReference type="InterPro" id="IPR029063">
    <property type="entry name" value="SAM-dependent_MTases_sf"/>
</dbReference>
<dbReference type="SUPFAM" id="SSF53335">
    <property type="entry name" value="S-adenosyl-L-methionine-dependent methyltransferases"/>
    <property type="match status" value="1"/>
</dbReference>
<evidence type="ECO:0000313" key="3">
    <source>
        <dbReference type="Proteomes" id="UP001144280"/>
    </source>
</evidence>
<gene>
    <name evidence="2" type="ORF">Pa4123_47490</name>
</gene>
<protein>
    <recommendedName>
        <fullName evidence="1">Methyltransferase domain-containing protein</fullName>
    </recommendedName>
</protein>
<dbReference type="RefSeq" id="WP_281899149.1">
    <property type="nucleotide sequence ID" value="NZ_BSDI01000024.1"/>
</dbReference>
<dbReference type="Proteomes" id="UP001144280">
    <property type="component" value="Unassembled WGS sequence"/>
</dbReference>
<keyword evidence="3" id="KW-1185">Reference proteome</keyword>
<proteinExistence type="predicted"/>
<evidence type="ECO:0000313" key="2">
    <source>
        <dbReference type="EMBL" id="GLH99473.1"/>
    </source>
</evidence>
<reference evidence="2" key="1">
    <citation type="submission" date="2022-12" db="EMBL/GenBank/DDBJ databases">
        <title>New Phytohabitans aurantiacus sp. RD004123 nov., an actinomycete isolated from soil.</title>
        <authorList>
            <person name="Triningsih D.W."/>
            <person name="Harunari E."/>
            <person name="Igarashi Y."/>
        </authorList>
    </citation>
    <scope>NUCLEOTIDE SEQUENCE</scope>
    <source>
        <strain evidence="2">RD004123</strain>
    </source>
</reference>
<name>A0ABQ5QY45_9ACTN</name>